<dbReference type="EMBL" id="JACVVK020000370">
    <property type="protein sequence ID" value="KAK7476649.1"/>
    <property type="molecule type" value="Genomic_DNA"/>
</dbReference>
<evidence type="ECO:0000256" key="1">
    <source>
        <dbReference type="SAM" id="Phobius"/>
    </source>
</evidence>
<gene>
    <name evidence="2" type="ORF">BaRGS_00032124</name>
</gene>
<keyword evidence="1" id="KW-0472">Membrane</keyword>
<keyword evidence="3" id="KW-1185">Reference proteome</keyword>
<sequence length="160" mass="17691">MIKTMIKRNESTTTTKPLLQMSGCVLEASRMASVMTKPNNTDPFLTVLLNGVSSNLEPVNNNGTTSLPDEVPEFTGIVTAETLKRTAMVVNGCILPVIVLCGVTMNVINMAVFCRQGLRDRVNLCLFSLALSDSGFNLFHFAARNSLLYFFDDRLAEYWD</sequence>
<comment type="caution">
    <text evidence="2">The sequence shown here is derived from an EMBL/GenBank/DDBJ whole genome shotgun (WGS) entry which is preliminary data.</text>
</comment>
<accession>A0ABD0JPJ4</accession>
<dbReference type="AlphaFoldDB" id="A0ABD0JPJ4"/>
<proteinExistence type="predicted"/>
<dbReference type="SUPFAM" id="SSF81321">
    <property type="entry name" value="Family A G protein-coupled receptor-like"/>
    <property type="match status" value="1"/>
</dbReference>
<organism evidence="2 3">
    <name type="scientific">Batillaria attramentaria</name>
    <dbReference type="NCBI Taxonomy" id="370345"/>
    <lineage>
        <taxon>Eukaryota</taxon>
        <taxon>Metazoa</taxon>
        <taxon>Spiralia</taxon>
        <taxon>Lophotrochozoa</taxon>
        <taxon>Mollusca</taxon>
        <taxon>Gastropoda</taxon>
        <taxon>Caenogastropoda</taxon>
        <taxon>Sorbeoconcha</taxon>
        <taxon>Cerithioidea</taxon>
        <taxon>Batillariidae</taxon>
        <taxon>Batillaria</taxon>
    </lineage>
</organism>
<protein>
    <recommendedName>
        <fullName evidence="4">G-protein coupled receptors family 1 profile domain-containing protein</fullName>
    </recommendedName>
</protein>
<evidence type="ECO:0000313" key="3">
    <source>
        <dbReference type="Proteomes" id="UP001519460"/>
    </source>
</evidence>
<feature type="non-terminal residue" evidence="2">
    <location>
        <position position="160"/>
    </location>
</feature>
<reference evidence="2 3" key="1">
    <citation type="journal article" date="2023" name="Sci. Data">
        <title>Genome assembly of the Korean intertidal mud-creeper Batillaria attramentaria.</title>
        <authorList>
            <person name="Patra A.K."/>
            <person name="Ho P.T."/>
            <person name="Jun S."/>
            <person name="Lee S.J."/>
            <person name="Kim Y."/>
            <person name="Won Y.J."/>
        </authorList>
    </citation>
    <scope>NUCLEOTIDE SEQUENCE [LARGE SCALE GENOMIC DNA]</scope>
    <source>
        <strain evidence="2">Wonlab-2016</strain>
    </source>
</reference>
<name>A0ABD0JPJ4_9CAEN</name>
<dbReference type="Gene3D" id="1.20.1070.10">
    <property type="entry name" value="Rhodopsin 7-helix transmembrane proteins"/>
    <property type="match status" value="1"/>
</dbReference>
<evidence type="ECO:0000313" key="2">
    <source>
        <dbReference type="EMBL" id="KAK7476649.1"/>
    </source>
</evidence>
<dbReference type="Proteomes" id="UP001519460">
    <property type="component" value="Unassembled WGS sequence"/>
</dbReference>
<feature type="transmembrane region" description="Helical" evidence="1">
    <location>
        <begin position="93"/>
        <end position="113"/>
    </location>
</feature>
<keyword evidence="1" id="KW-1133">Transmembrane helix</keyword>
<evidence type="ECO:0008006" key="4">
    <source>
        <dbReference type="Google" id="ProtNLM"/>
    </source>
</evidence>
<keyword evidence="1" id="KW-0812">Transmembrane</keyword>